<evidence type="ECO:0008006" key="4">
    <source>
        <dbReference type="Google" id="ProtNLM"/>
    </source>
</evidence>
<dbReference type="EMBL" id="CP136893">
    <property type="protein sequence ID" value="WOL05480.1"/>
    <property type="molecule type" value="Genomic_DNA"/>
</dbReference>
<protein>
    <recommendedName>
        <fullName evidence="4">CCHC-type domain-containing protein</fullName>
    </recommendedName>
</protein>
<dbReference type="Proteomes" id="UP001327560">
    <property type="component" value="Chromosome 4"/>
</dbReference>
<keyword evidence="3" id="KW-1185">Reference proteome</keyword>
<reference evidence="2 3" key="1">
    <citation type="submission" date="2023-10" db="EMBL/GenBank/DDBJ databases">
        <title>Chromosome-scale genome assembly provides insights into flower coloration mechanisms of Canna indica.</title>
        <authorList>
            <person name="Li C."/>
        </authorList>
    </citation>
    <scope>NUCLEOTIDE SEQUENCE [LARGE SCALE GENOMIC DNA]</scope>
    <source>
        <tissue evidence="2">Flower</tissue>
    </source>
</reference>
<sequence>MFKIEEANLVEARRAASLFYMGFWIDTEADSFFQSIAYENLLFIWFKCGKIGHGEKECILSNDSREKKEREKKDVRKLDDKEESQKESLLGHWVQVHRRRRPSQAQNVIKNRVGNPFRILNNPTFEEELRNSVKNKEGNLSNILGQNQMTEKKKVNTSNKKGKDPMDNTEVDRVADIKVKSQKADWLKQKEEIKKMDIIKVNPPIGGDNSICEDVPKNFVFHAEKDKSLPLEVSKQKEMEEDELKVLSVKLTESFKKILENKNAEEDFLEEDISPEFSRENK</sequence>
<evidence type="ECO:0000313" key="2">
    <source>
        <dbReference type="EMBL" id="WOL05480.1"/>
    </source>
</evidence>
<dbReference type="AlphaFoldDB" id="A0AAQ3KDQ1"/>
<name>A0AAQ3KDQ1_9LILI</name>
<proteinExistence type="predicted"/>
<evidence type="ECO:0000313" key="3">
    <source>
        <dbReference type="Proteomes" id="UP001327560"/>
    </source>
</evidence>
<feature type="region of interest" description="Disordered" evidence="1">
    <location>
        <begin position="143"/>
        <end position="168"/>
    </location>
</feature>
<accession>A0AAQ3KDQ1</accession>
<organism evidence="2 3">
    <name type="scientific">Canna indica</name>
    <name type="common">Indian-shot</name>
    <dbReference type="NCBI Taxonomy" id="4628"/>
    <lineage>
        <taxon>Eukaryota</taxon>
        <taxon>Viridiplantae</taxon>
        <taxon>Streptophyta</taxon>
        <taxon>Embryophyta</taxon>
        <taxon>Tracheophyta</taxon>
        <taxon>Spermatophyta</taxon>
        <taxon>Magnoliopsida</taxon>
        <taxon>Liliopsida</taxon>
        <taxon>Zingiberales</taxon>
        <taxon>Cannaceae</taxon>
        <taxon>Canna</taxon>
    </lineage>
</organism>
<feature type="region of interest" description="Disordered" evidence="1">
    <location>
        <begin position="63"/>
        <end position="83"/>
    </location>
</feature>
<gene>
    <name evidence="2" type="ORF">Cni_G14209</name>
</gene>
<evidence type="ECO:0000256" key="1">
    <source>
        <dbReference type="SAM" id="MobiDB-lite"/>
    </source>
</evidence>